<feature type="compositionally biased region" description="Basic and acidic residues" evidence="1">
    <location>
        <begin position="188"/>
        <end position="216"/>
    </location>
</feature>
<gene>
    <name evidence="2" type="ORF">CDL12_14371</name>
</gene>
<dbReference type="PANTHER" id="PTHR33735">
    <property type="entry name" value="EXPRESSED PROTEIN"/>
    <property type="match status" value="1"/>
</dbReference>
<dbReference type="PANTHER" id="PTHR33735:SF26">
    <property type="entry name" value="PTERIN-BINDING DOMAIN-CONTAINING PROTEIN"/>
    <property type="match status" value="1"/>
</dbReference>
<protein>
    <submittedName>
        <fullName evidence="2">Uncharacterized protein</fullName>
    </submittedName>
</protein>
<evidence type="ECO:0000313" key="2">
    <source>
        <dbReference type="EMBL" id="PIN13012.1"/>
    </source>
</evidence>
<comment type="caution">
    <text evidence="2">The sequence shown here is derived from an EMBL/GenBank/DDBJ whole genome shotgun (WGS) entry which is preliminary data.</text>
</comment>
<name>A0A2G9H664_9LAMI</name>
<keyword evidence="3" id="KW-1185">Reference proteome</keyword>
<reference evidence="3" key="1">
    <citation type="journal article" date="2018" name="Gigascience">
        <title>Genome assembly of the Pink Ipe (Handroanthus impetiginosus, Bignoniaceae), a highly valued, ecologically keystone Neotropical timber forest tree.</title>
        <authorList>
            <person name="Silva-Junior O.B."/>
            <person name="Grattapaglia D."/>
            <person name="Novaes E."/>
            <person name="Collevatti R.G."/>
        </authorList>
    </citation>
    <scope>NUCLEOTIDE SEQUENCE [LARGE SCALE GENOMIC DNA]</scope>
    <source>
        <strain evidence="3">cv. UFG-1</strain>
    </source>
</reference>
<accession>A0A2G9H664</accession>
<dbReference type="Proteomes" id="UP000231279">
    <property type="component" value="Unassembled WGS sequence"/>
</dbReference>
<dbReference type="EMBL" id="NKXS01002566">
    <property type="protein sequence ID" value="PIN13012.1"/>
    <property type="molecule type" value="Genomic_DNA"/>
</dbReference>
<feature type="region of interest" description="Disordered" evidence="1">
    <location>
        <begin position="168"/>
        <end position="216"/>
    </location>
</feature>
<sequence length="216" mass="24782">MMSITKPFNTSYGFLPRLHVKPSHRSQIRIALNSCSSFGGNSRRLKMDDRRRRTFLVCNVVQPEAPPPSKPPFNFFHKWGSLLRLKNEVETAVEVAEEVAEATEKVAEGVEKLAEEIAEDLPEGGRLRKVVDFVEHVAERASKDAHIVDDFIDKVQEVEEKVEEYVESLAEEVTNDKHPKEEEEDRAYEETRPRGEDNDKIKLPKEEISSDNTQKH</sequence>
<dbReference type="STRING" id="429701.A0A2G9H664"/>
<dbReference type="AlphaFoldDB" id="A0A2G9H664"/>
<evidence type="ECO:0000256" key="1">
    <source>
        <dbReference type="SAM" id="MobiDB-lite"/>
    </source>
</evidence>
<organism evidence="2 3">
    <name type="scientific">Handroanthus impetiginosus</name>
    <dbReference type="NCBI Taxonomy" id="429701"/>
    <lineage>
        <taxon>Eukaryota</taxon>
        <taxon>Viridiplantae</taxon>
        <taxon>Streptophyta</taxon>
        <taxon>Embryophyta</taxon>
        <taxon>Tracheophyta</taxon>
        <taxon>Spermatophyta</taxon>
        <taxon>Magnoliopsida</taxon>
        <taxon>eudicotyledons</taxon>
        <taxon>Gunneridae</taxon>
        <taxon>Pentapetalae</taxon>
        <taxon>asterids</taxon>
        <taxon>lamiids</taxon>
        <taxon>Lamiales</taxon>
        <taxon>Bignoniaceae</taxon>
        <taxon>Crescentiina</taxon>
        <taxon>Tabebuia alliance</taxon>
        <taxon>Handroanthus</taxon>
    </lineage>
</organism>
<proteinExistence type="predicted"/>
<dbReference type="OrthoDB" id="1927611at2759"/>
<evidence type="ECO:0000313" key="3">
    <source>
        <dbReference type="Proteomes" id="UP000231279"/>
    </source>
</evidence>
<dbReference type="Gene3D" id="1.10.287.700">
    <property type="entry name" value="Helix hairpin bin"/>
    <property type="match status" value="1"/>
</dbReference>